<gene>
    <name evidence="2" type="ORF">L207DRAFT_56780</name>
</gene>
<evidence type="ECO:0000313" key="2">
    <source>
        <dbReference type="EMBL" id="PMD39304.1"/>
    </source>
</evidence>
<organism evidence="2 3">
    <name type="scientific">Hyaloscypha variabilis (strain UAMH 11265 / GT02V1 / F)</name>
    <name type="common">Meliniomyces variabilis</name>
    <dbReference type="NCBI Taxonomy" id="1149755"/>
    <lineage>
        <taxon>Eukaryota</taxon>
        <taxon>Fungi</taxon>
        <taxon>Dikarya</taxon>
        <taxon>Ascomycota</taxon>
        <taxon>Pezizomycotina</taxon>
        <taxon>Leotiomycetes</taxon>
        <taxon>Helotiales</taxon>
        <taxon>Hyaloscyphaceae</taxon>
        <taxon>Hyaloscypha</taxon>
        <taxon>Hyaloscypha variabilis</taxon>
    </lineage>
</organism>
<feature type="region of interest" description="Disordered" evidence="1">
    <location>
        <begin position="131"/>
        <end position="156"/>
    </location>
</feature>
<keyword evidence="3" id="KW-1185">Reference proteome</keyword>
<accession>A0A2J6RLA0</accession>
<feature type="compositionally biased region" description="Basic residues" evidence="1">
    <location>
        <begin position="131"/>
        <end position="140"/>
    </location>
</feature>
<proteinExistence type="predicted"/>
<evidence type="ECO:0000313" key="3">
    <source>
        <dbReference type="Proteomes" id="UP000235786"/>
    </source>
</evidence>
<dbReference type="Proteomes" id="UP000235786">
    <property type="component" value="Unassembled WGS sequence"/>
</dbReference>
<dbReference type="AlphaFoldDB" id="A0A2J6RLA0"/>
<protein>
    <submittedName>
        <fullName evidence="2">Uncharacterized protein</fullName>
    </submittedName>
</protein>
<dbReference type="EMBL" id="KZ613947">
    <property type="protein sequence ID" value="PMD39304.1"/>
    <property type="molecule type" value="Genomic_DNA"/>
</dbReference>
<sequence>MARTKSQHASRAPGLAVLSLHPVLSSGEWPVSSIGLCSGGTPEDTYCPRLPRPPYFTVLSQQRSPSLDDRYPGIRLFKYRRLALVRTCFVSRNLASYIRLALLCRLPQGYHQERIQQHEIVVIPGNTQRKRRFGVARKRNNAGQWRSSNRKRSEAD</sequence>
<name>A0A2J6RLA0_HYAVF</name>
<evidence type="ECO:0000256" key="1">
    <source>
        <dbReference type="SAM" id="MobiDB-lite"/>
    </source>
</evidence>
<dbReference type="OrthoDB" id="10509391at2759"/>
<reference evidence="2 3" key="1">
    <citation type="submission" date="2016-04" db="EMBL/GenBank/DDBJ databases">
        <title>A degradative enzymes factory behind the ericoid mycorrhizal symbiosis.</title>
        <authorList>
            <consortium name="DOE Joint Genome Institute"/>
            <person name="Martino E."/>
            <person name="Morin E."/>
            <person name="Grelet G."/>
            <person name="Kuo A."/>
            <person name="Kohler A."/>
            <person name="Daghino S."/>
            <person name="Barry K."/>
            <person name="Choi C."/>
            <person name="Cichocki N."/>
            <person name="Clum A."/>
            <person name="Copeland A."/>
            <person name="Hainaut M."/>
            <person name="Haridas S."/>
            <person name="Labutti K."/>
            <person name="Lindquist E."/>
            <person name="Lipzen A."/>
            <person name="Khouja H.-R."/>
            <person name="Murat C."/>
            <person name="Ohm R."/>
            <person name="Olson A."/>
            <person name="Spatafora J."/>
            <person name="Veneault-Fourrey C."/>
            <person name="Henrissat B."/>
            <person name="Grigoriev I."/>
            <person name="Martin F."/>
            <person name="Perotto S."/>
        </authorList>
    </citation>
    <scope>NUCLEOTIDE SEQUENCE [LARGE SCALE GENOMIC DNA]</scope>
    <source>
        <strain evidence="2 3">F</strain>
    </source>
</reference>